<evidence type="ECO:0000256" key="6">
    <source>
        <dbReference type="ARBA" id="ARBA00023163"/>
    </source>
</evidence>
<dbReference type="AlphaFoldDB" id="C6CDP8"/>
<dbReference type="KEGG" id="dda:Dd703_1363"/>
<sequence length="485" mass="55223">MKMAEMIESDINYKEILDNLECPIYVTDARGITRYVNRAYIAENPMWDPEHLIGRNVRDIIKEGKCFSQAITPKVLQERREAFELLSHPLLPGKSAFVSGRPIYDQHRALKHVVSILYVDSFFQRLHTHFNYPLRQICSLGKVPSQATLTGDTLPIPLIGRSDTLKRIRTLLTRIAPTNVPVLITGESGTGKEVIASAIQRFSARADKPFIKVNCAAIPTSLLESELFGYDKGAFTGATPQGKAGFFEQANGGTLFLDEIGELPWEAQAKLLRVLQHQEIQRLGSTRSIMLDVRIIAATNASLQEKIQQRLFRSDLYYRLSIIPLHLPPLRERPEDIPLLIEFFSGVFDQQYQRIIRFDADGIDRLKRHVWPGNVRELRNFLEYMYICAEENFVDITTIEHWLLGNRTEQPTDTSSQCPASELESFCQSMLEMDVPLKTIIDEVERCVLRQSLATHKTTYAVAKKLGVAQPTIVRKLHGHNLRPE</sequence>
<evidence type="ECO:0000256" key="3">
    <source>
        <dbReference type="ARBA" id="ARBA00022840"/>
    </source>
</evidence>
<dbReference type="GO" id="GO:0006355">
    <property type="term" value="P:regulation of DNA-templated transcription"/>
    <property type="evidence" value="ECO:0007669"/>
    <property type="project" value="InterPro"/>
</dbReference>
<dbReference type="RefSeq" id="WP_012764982.1">
    <property type="nucleotide sequence ID" value="NC_012880.1"/>
</dbReference>
<dbReference type="HOGENOM" id="CLU_000445_8_1_6"/>
<dbReference type="InterPro" id="IPR009057">
    <property type="entry name" value="Homeodomain-like_sf"/>
</dbReference>
<dbReference type="Gene3D" id="3.40.50.300">
    <property type="entry name" value="P-loop containing nucleotide triphosphate hydrolases"/>
    <property type="match status" value="1"/>
</dbReference>
<keyword evidence="4" id="KW-0805">Transcription regulation</keyword>
<dbReference type="GO" id="GO:0003677">
    <property type="term" value="F:DNA binding"/>
    <property type="evidence" value="ECO:0007669"/>
    <property type="project" value="UniProtKB-KW"/>
</dbReference>
<keyword evidence="10" id="KW-1185">Reference proteome</keyword>
<dbReference type="STRING" id="579405.Dd703_1363"/>
<dbReference type="InterPro" id="IPR002078">
    <property type="entry name" value="Sigma_54_int"/>
</dbReference>
<dbReference type="SMART" id="SM00382">
    <property type="entry name" value="AAA"/>
    <property type="match status" value="1"/>
</dbReference>
<dbReference type="Pfam" id="PF00158">
    <property type="entry name" value="Sigma54_activat"/>
    <property type="match status" value="1"/>
</dbReference>
<dbReference type="InterPro" id="IPR035965">
    <property type="entry name" value="PAS-like_dom_sf"/>
</dbReference>
<dbReference type="InterPro" id="IPR003593">
    <property type="entry name" value="AAA+_ATPase"/>
</dbReference>
<name>C6CDP8_MUSP7</name>
<dbReference type="EMBL" id="CP001654">
    <property type="protein sequence ID" value="ACS85165.1"/>
    <property type="molecule type" value="Genomic_DNA"/>
</dbReference>
<dbReference type="Proteomes" id="UP000002734">
    <property type="component" value="Chromosome"/>
</dbReference>
<proteinExistence type="predicted"/>
<dbReference type="SUPFAM" id="SSF55785">
    <property type="entry name" value="PYP-like sensor domain (PAS domain)"/>
    <property type="match status" value="1"/>
</dbReference>
<keyword evidence="3" id="KW-0067">ATP-binding</keyword>
<dbReference type="InterPro" id="IPR027417">
    <property type="entry name" value="P-loop_NTPase"/>
</dbReference>
<dbReference type="PROSITE" id="PS00676">
    <property type="entry name" value="SIGMA54_INTERACT_2"/>
    <property type="match status" value="1"/>
</dbReference>
<dbReference type="PROSITE" id="PS50045">
    <property type="entry name" value="SIGMA54_INTERACT_4"/>
    <property type="match status" value="1"/>
</dbReference>
<dbReference type="PANTHER" id="PTHR32071:SF117">
    <property type="entry name" value="PTS-DEPENDENT DIHYDROXYACETONE KINASE OPERON REGULATORY PROTEIN-RELATED"/>
    <property type="match status" value="1"/>
</dbReference>
<dbReference type="PROSITE" id="PS00675">
    <property type="entry name" value="SIGMA54_INTERACT_1"/>
    <property type="match status" value="1"/>
</dbReference>
<keyword evidence="5" id="KW-0238">DNA-binding</keyword>
<organism evidence="9 10">
    <name type="scientific">Musicola paradisiaca (strain Ech703)</name>
    <name type="common">Dickeya paradisiaca</name>
    <name type="synonym">Dickeya dadantii</name>
    <dbReference type="NCBI Taxonomy" id="579405"/>
    <lineage>
        <taxon>Bacteria</taxon>
        <taxon>Pseudomonadati</taxon>
        <taxon>Pseudomonadota</taxon>
        <taxon>Gammaproteobacteria</taxon>
        <taxon>Enterobacterales</taxon>
        <taxon>Pectobacteriaceae</taxon>
        <taxon>Musicola</taxon>
    </lineage>
</organism>
<evidence type="ECO:0000313" key="9">
    <source>
        <dbReference type="EMBL" id="ACS85165.1"/>
    </source>
</evidence>
<dbReference type="SUPFAM" id="SSF46689">
    <property type="entry name" value="Homeodomain-like"/>
    <property type="match status" value="1"/>
</dbReference>
<dbReference type="Gene3D" id="1.10.8.60">
    <property type="match status" value="1"/>
</dbReference>
<dbReference type="PANTHER" id="PTHR32071">
    <property type="entry name" value="TRANSCRIPTIONAL REGULATORY PROTEIN"/>
    <property type="match status" value="1"/>
</dbReference>
<protein>
    <recommendedName>
        <fullName evidence="7">HTH-type transcriptional regulatory protein TyrR</fullName>
    </recommendedName>
</protein>
<dbReference type="Gene3D" id="1.10.10.60">
    <property type="entry name" value="Homeodomain-like"/>
    <property type="match status" value="1"/>
</dbReference>
<evidence type="ECO:0000313" key="10">
    <source>
        <dbReference type="Proteomes" id="UP000002734"/>
    </source>
</evidence>
<dbReference type="InterPro" id="IPR030828">
    <property type="entry name" value="HTH_TyrR"/>
</dbReference>
<evidence type="ECO:0000259" key="8">
    <source>
        <dbReference type="PROSITE" id="PS50045"/>
    </source>
</evidence>
<reference evidence="9" key="1">
    <citation type="submission" date="2009-06" db="EMBL/GenBank/DDBJ databases">
        <title>Complete sequence of Dickeya dadantii Ech703.</title>
        <authorList>
            <consortium name="US DOE Joint Genome Institute"/>
            <person name="Lucas S."/>
            <person name="Copeland A."/>
            <person name="Lapidus A."/>
            <person name="Glavina del Rio T."/>
            <person name="Dalin E."/>
            <person name="Tice H."/>
            <person name="Bruce D."/>
            <person name="Goodwin L."/>
            <person name="Pitluck S."/>
            <person name="Chertkov O."/>
            <person name="Brettin T."/>
            <person name="Detter J.C."/>
            <person name="Han C."/>
            <person name="Larimer F."/>
            <person name="Land M."/>
            <person name="Hauser L."/>
            <person name="Kyrpides N."/>
            <person name="Mikhailova N."/>
            <person name="Balakrishnan V."/>
            <person name="Glasner J."/>
            <person name="Perna N.T."/>
        </authorList>
    </citation>
    <scope>NUCLEOTIDE SEQUENCE [LARGE SCALE GENOMIC DNA]</scope>
    <source>
        <strain evidence="9">Ech703</strain>
    </source>
</reference>
<evidence type="ECO:0000256" key="5">
    <source>
        <dbReference type="ARBA" id="ARBA00023125"/>
    </source>
</evidence>
<keyword evidence="1" id="KW-0547">Nucleotide-binding</keyword>
<dbReference type="SUPFAM" id="SSF52540">
    <property type="entry name" value="P-loop containing nucleoside triphosphate hydrolases"/>
    <property type="match status" value="1"/>
</dbReference>
<feature type="domain" description="Sigma-54 factor interaction" evidence="8">
    <location>
        <begin position="158"/>
        <end position="387"/>
    </location>
</feature>
<dbReference type="PROSITE" id="PS00688">
    <property type="entry name" value="SIGMA54_INTERACT_3"/>
    <property type="match status" value="1"/>
</dbReference>
<dbReference type="eggNOG" id="COG3829">
    <property type="taxonomic scope" value="Bacteria"/>
</dbReference>
<evidence type="ECO:0000256" key="2">
    <source>
        <dbReference type="ARBA" id="ARBA00022797"/>
    </source>
</evidence>
<dbReference type="InterPro" id="IPR025662">
    <property type="entry name" value="Sigma_54_int_dom_ATP-bd_1"/>
</dbReference>
<dbReference type="GO" id="GO:0005524">
    <property type="term" value="F:ATP binding"/>
    <property type="evidence" value="ECO:0007669"/>
    <property type="project" value="UniProtKB-KW"/>
</dbReference>
<dbReference type="FunFam" id="3.40.50.300:FF:000006">
    <property type="entry name" value="DNA-binding transcriptional regulator NtrC"/>
    <property type="match status" value="1"/>
</dbReference>
<gene>
    <name evidence="9" type="ordered locus">Dd703_1363</name>
</gene>
<evidence type="ECO:0000256" key="4">
    <source>
        <dbReference type="ARBA" id="ARBA00023015"/>
    </source>
</evidence>
<dbReference type="Pfam" id="PF25601">
    <property type="entry name" value="AAA_lid_14"/>
    <property type="match status" value="1"/>
</dbReference>
<dbReference type="InterPro" id="IPR025944">
    <property type="entry name" value="Sigma_54_int_dom_CS"/>
</dbReference>
<evidence type="ECO:0000256" key="1">
    <source>
        <dbReference type="ARBA" id="ARBA00022741"/>
    </source>
</evidence>
<keyword evidence="2" id="KW-0058">Aromatic hydrocarbons catabolism</keyword>
<keyword evidence="6" id="KW-0804">Transcription</keyword>
<dbReference type="Gene3D" id="3.30.450.20">
    <property type="entry name" value="PAS domain"/>
    <property type="match status" value="1"/>
</dbReference>
<dbReference type="InterPro" id="IPR025943">
    <property type="entry name" value="Sigma_54_int_dom_ATP-bd_2"/>
</dbReference>
<accession>C6CDP8</accession>
<evidence type="ECO:0000256" key="7">
    <source>
        <dbReference type="ARBA" id="ARBA00029500"/>
    </source>
</evidence>
<dbReference type="CDD" id="cd00009">
    <property type="entry name" value="AAA"/>
    <property type="match status" value="1"/>
</dbReference>
<dbReference type="InterPro" id="IPR058031">
    <property type="entry name" value="AAA_lid_NorR"/>
</dbReference>
<dbReference type="Pfam" id="PF18024">
    <property type="entry name" value="HTH_50"/>
    <property type="match status" value="1"/>
</dbReference>